<dbReference type="EMBL" id="GIIL01007100">
    <property type="protein sequence ID" value="NOV50826.1"/>
    <property type="molecule type" value="Transcribed_RNA"/>
</dbReference>
<name>A0A6M2DWT7_XENCH</name>
<keyword evidence="1" id="KW-0472">Membrane</keyword>
<evidence type="ECO:0000313" key="2">
    <source>
        <dbReference type="EMBL" id="NOV50826.1"/>
    </source>
</evidence>
<feature type="transmembrane region" description="Helical" evidence="1">
    <location>
        <begin position="81"/>
        <end position="104"/>
    </location>
</feature>
<protein>
    <submittedName>
        <fullName evidence="2">Putative product</fullName>
    </submittedName>
</protein>
<feature type="transmembrane region" description="Helical" evidence="1">
    <location>
        <begin position="48"/>
        <end position="69"/>
    </location>
</feature>
<keyword evidence="1" id="KW-0812">Transmembrane</keyword>
<reference evidence="2" key="1">
    <citation type="submission" date="2020-03" db="EMBL/GenBank/DDBJ databases">
        <title>Transcriptomic Profiling of the Digestive Tract of the Rat Flea, Xenopsylla cheopis, Following Blood Feeding and Infection with Yersinia pestis.</title>
        <authorList>
            <person name="Bland D.M."/>
            <person name="Martens C.A."/>
            <person name="Virtaneva K."/>
            <person name="Kanakabandi K."/>
            <person name="Long D."/>
            <person name="Rosenke R."/>
            <person name="Saturday G.A."/>
            <person name="Hoyt F.H."/>
            <person name="Bruno D.P."/>
            <person name="Ribeiro J.M.C."/>
            <person name="Hinnebusch J."/>
        </authorList>
    </citation>
    <scope>NUCLEOTIDE SEQUENCE</scope>
</reference>
<dbReference type="AlphaFoldDB" id="A0A6M2DWT7"/>
<accession>A0A6M2DWT7</accession>
<keyword evidence="1" id="KW-1133">Transmembrane helix</keyword>
<organism evidence="2">
    <name type="scientific">Xenopsylla cheopis</name>
    <name type="common">Oriental rat flea</name>
    <name type="synonym">Pulex cheopis</name>
    <dbReference type="NCBI Taxonomy" id="163159"/>
    <lineage>
        <taxon>Eukaryota</taxon>
        <taxon>Metazoa</taxon>
        <taxon>Ecdysozoa</taxon>
        <taxon>Arthropoda</taxon>
        <taxon>Hexapoda</taxon>
        <taxon>Insecta</taxon>
        <taxon>Pterygota</taxon>
        <taxon>Neoptera</taxon>
        <taxon>Endopterygota</taxon>
        <taxon>Siphonaptera</taxon>
        <taxon>Pulicidae</taxon>
        <taxon>Xenopsyllinae</taxon>
        <taxon>Xenopsylla</taxon>
    </lineage>
</organism>
<sequence length="109" mass="12289">MNATFALAILALISLMQYSSLVMMLPKYLKGSASYNRPSAAMFISMSYFLPASTILFSIGCFIVLMFLPPKLGGMQHPWRTPIPISMLLVFPCSNLTLTFWFMYKFLSP</sequence>
<evidence type="ECO:0000256" key="1">
    <source>
        <dbReference type="SAM" id="Phobius"/>
    </source>
</evidence>
<proteinExistence type="predicted"/>